<evidence type="ECO:0000256" key="1">
    <source>
        <dbReference type="ARBA" id="ARBA00023015"/>
    </source>
</evidence>
<dbReference type="PANTHER" id="PTHR46796:SF6">
    <property type="entry name" value="ARAC SUBFAMILY"/>
    <property type="match status" value="1"/>
</dbReference>
<protein>
    <submittedName>
        <fullName evidence="5">AraC family transcriptional regulator</fullName>
    </submittedName>
</protein>
<name>A0ABW9E3Q9_9BURK</name>
<dbReference type="PROSITE" id="PS00041">
    <property type="entry name" value="HTH_ARAC_FAMILY_1"/>
    <property type="match status" value="1"/>
</dbReference>
<dbReference type="RefSeq" id="WP_408236340.1">
    <property type="nucleotide sequence ID" value="NZ_JAQQCF010000045.1"/>
</dbReference>
<accession>A0ABW9E3Q9</accession>
<evidence type="ECO:0000256" key="2">
    <source>
        <dbReference type="ARBA" id="ARBA00023125"/>
    </source>
</evidence>
<keyword evidence="1" id="KW-0805">Transcription regulation</keyword>
<evidence type="ECO:0000313" key="5">
    <source>
        <dbReference type="EMBL" id="MFM0641632.1"/>
    </source>
</evidence>
<keyword evidence="3" id="KW-0804">Transcription</keyword>
<evidence type="ECO:0000259" key="4">
    <source>
        <dbReference type="PROSITE" id="PS01124"/>
    </source>
</evidence>
<dbReference type="PROSITE" id="PS01124">
    <property type="entry name" value="HTH_ARAC_FAMILY_2"/>
    <property type="match status" value="1"/>
</dbReference>
<gene>
    <name evidence="5" type="ORF">PQQ63_33575</name>
</gene>
<dbReference type="InterPro" id="IPR020449">
    <property type="entry name" value="Tscrpt_reg_AraC-type_HTH"/>
</dbReference>
<sequence>MTYPSTPGPLHTIGPGGRRDIWLPPAEWKKRPIGPTGVAVTIEHYIACASEVTDLETTCVSLAMFLQPPKALQVRLDGTGWVSKSLRGPLSYTSPDFLFSIRWSEDIEWLTIYFDPSWLDKCGLKESLAATSIAPRFGICDDLLMQIVRSIHQDAVTGTPLGPTYAEALGAAAVHRMQFLESGRQPRQYVQSTLMEKAVEYIQDNFRERLTLQTLVDAIDYPGDLCSFIRSFKKCKGLSPHQYIVEKRLHVARDLITQGRRGVTEVALDCGFSSVSHFSAAFRKRWDVSPSELKPRPAIATREEETISIDR</sequence>
<dbReference type="Gene3D" id="1.10.10.60">
    <property type="entry name" value="Homeodomain-like"/>
    <property type="match status" value="2"/>
</dbReference>
<keyword evidence="2" id="KW-0238">DNA-binding</keyword>
<dbReference type="InterPro" id="IPR009057">
    <property type="entry name" value="Homeodomain-like_sf"/>
</dbReference>
<dbReference type="SUPFAM" id="SSF46689">
    <property type="entry name" value="Homeodomain-like"/>
    <property type="match status" value="2"/>
</dbReference>
<proteinExistence type="predicted"/>
<reference evidence="5 6" key="1">
    <citation type="journal article" date="2024" name="Chem. Sci.">
        <title>Discovery of megapolipeptins by genome mining of a Burkholderiales bacteria collection.</title>
        <authorList>
            <person name="Paulo B.S."/>
            <person name="Recchia M.J.J."/>
            <person name="Lee S."/>
            <person name="Fergusson C.H."/>
            <person name="Romanowski S.B."/>
            <person name="Hernandez A."/>
            <person name="Krull N."/>
            <person name="Liu D.Y."/>
            <person name="Cavanagh H."/>
            <person name="Bos A."/>
            <person name="Gray C.A."/>
            <person name="Murphy B.T."/>
            <person name="Linington R.G."/>
            <person name="Eustaquio A.S."/>
        </authorList>
    </citation>
    <scope>NUCLEOTIDE SEQUENCE [LARGE SCALE GENOMIC DNA]</scope>
    <source>
        <strain evidence="5 6">RL17-338-BIC-A</strain>
    </source>
</reference>
<dbReference type="InterPro" id="IPR018060">
    <property type="entry name" value="HTH_AraC"/>
</dbReference>
<comment type="caution">
    <text evidence="5">The sequence shown here is derived from an EMBL/GenBank/DDBJ whole genome shotgun (WGS) entry which is preliminary data.</text>
</comment>
<dbReference type="SMART" id="SM00342">
    <property type="entry name" value="HTH_ARAC"/>
    <property type="match status" value="1"/>
</dbReference>
<dbReference type="Proteomes" id="UP001629432">
    <property type="component" value="Unassembled WGS sequence"/>
</dbReference>
<organism evidence="5 6">
    <name type="scientific">Paraburkholderia metrosideri</name>
    <dbReference type="NCBI Taxonomy" id="580937"/>
    <lineage>
        <taxon>Bacteria</taxon>
        <taxon>Pseudomonadati</taxon>
        <taxon>Pseudomonadota</taxon>
        <taxon>Betaproteobacteria</taxon>
        <taxon>Burkholderiales</taxon>
        <taxon>Burkholderiaceae</taxon>
        <taxon>Paraburkholderia</taxon>
    </lineage>
</organism>
<feature type="domain" description="HTH araC/xylS-type" evidence="4">
    <location>
        <begin position="196"/>
        <end position="296"/>
    </location>
</feature>
<evidence type="ECO:0000256" key="3">
    <source>
        <dbReference type="ARBA" id="ARBA00023163"/>
    </source>
</evidence>
<evidence type="ECO:0000313" key="6">
    <source>
        <dbReference type="Proteomes" id="UP001629432"/>
    </source>
</evidence>
<dbReference type="InterPro" id="IPR050204">
    <property type="entry name" value="AraC_XylS_family_regulators"/>
</dbReference>
<keyword evidence="6" id="KW-1185">Reference proteome</keyword>
<dbReference type="PANTHER" id="PTHR46796">
    <property type="entry name" value="HTH-TYPE TRANSCRIPTIONAL ACTIVATOR RHAS-RELATED"/>
    <property type="match status" value="1"/>
</dbReference>
<dbReference type="InterPro" id="IPR018062">
    <property type="entry name" value="HTH_AraC-typ_CS"/>
</dbReference>
<dbReference type="Pfam" id="PF12833">
    <property type="entry name" value="HTH_18"/>
    <property type="match status" value="1"/>
</dbReference>
<dbReference type="EMBL" id="JAQQCF010000045">
    <property type="protein sequence ID" value="MFM0641632.1"/>
    <property type="molecule type" value="Genomic_DNA"/>
</dbReference>
<dbReference type="PRINTS" id="PR00032">
    <property type="entry name" value="HTHARAC"/>
</dbReference>